<dbReference type="AlphaFoldDB" id="A0A1M5UDM4"/>
<proteinExistence type="predicted"/>
<keyword evidence="2" id="KW-1185">Reference proteome</keyword>
<name>A0A1M5UDM4_9GAMM</name>
<evidence type="ECO:0000313" key="1">
    <source>
        <dbReference type="EMBL" id="SHH61165.1"/>
    </source>
</evidence>
<protein>
    <submittedName>
        <fullName evidence="1">Uncharacterized protein</fullName>
    </submittedName>
</protein>
<dbReference type="EMBL" id="FQXG01000003">
    <property type="protein sequence ID" value="SHH61165.1"/>
    <property type="molecule type" value="Genomic_DNA"/>
</dbReference>
<evidence type="ECO:0000313" key="2">
    <source>
        <dbReference type="Proteomes" id="UP000184268"/>
    </source>
</evidence>
<dbReference type="Proteomes" id="UP000184268">
    <property type="component" value="Unassembled WGS sequence"/>
</dbReference>
<sequence length="204" mass="22834">MKVKCLGPTGPTDVLVIPGRTGGFEPIRIGPVPPIGQKLDRHNCRHVTLHINLTEPVGDQECLLYRQPDYGLRSTYRLDPGGHEDGRVLLIVQSLSDIPGQMTLNGDIRLIDEGYWRKPPAVCRPRTRYRRFGPEKDLRPRVPAGVINGNGCLRFPVLLAAGPCSIEWRQPGNYGSHLFAYLAEYDGRTWRTTNIAPELMKQTA</sequence>
<reference evidence="1 2" key="1">
    <citation type="submission" date="2016-11" db="EMBL/GenBank/DDBJ databases">
        <authorList>
            <person name="Jaros S."/>
            <person name="Januszkiewicz K."/>
            <person name="Wedrychowicz H."/>
        </authorList>
    </citation>
    <scope>NUCLEOTIDE SEQUENCE [LARGE SCALE GENOMIC DNA]</scope>
    <source>
        <strain evidence="1 2">DSM 16917</strain>
    </source>
</reference>
<organism evidence="1 2">
    <name type="scientific">Ferrimonas marina</name>
    <dbReference type="NCBI Taxonomy" id="299255"/>
    <lineage>
        <taxon>Bacteria</taxon>
        <taxon>Pseudomonadati</taxon>
        <taxon>Pseudomonadota</taxon>
        <taxon>Gammaproteobacteria</taxon>
        <taxon>Alteromonadales</taxon>
        <taxon>Ferrimonadaceae</taxon>
        <taxon>Ferrimonas</taxon>
    </lineage>
</organism>
<accession>A0A1M5UDM4</accession>
<gene>
    <name evidence="1" type="ORF">SAMN02745129_2521</name>
</gene>